<reference evidence="9" key="1">
    <citation type="journal article" date="2020" name="Stud. Mycol.">
        <title>101 Dothideomycetes genomes: a test case for predicting lifestyles and emergence of pathogens.</title>
        <authorList>
            <person name="Haridas S."/>
            <person name="Albert R."/>
            <person name="Binder M."/>
            <person name="Bloem J."/>
            <person name="Labutti K."/>
            <person name="Salamov A."/>
            <person name="Andreopoulos B."/>
            <person name="Baker S."/>
            <person name="Barry K."/>
            <person name="Bills G."/>
            <person name="Bluhm B."/>
            <person name="Cannon C."/>
            <person name="Castanera R."/>
            <person name="Culley D."/>
            <person name="Daum C."/>
            <person name="Ezra D."/>
            <person name="Gonzalez J."/>
            <person name="Henrissat B."/>
            <person name="Kuo A."/>
            <person name="Liang C."/>
            <person name="Lipzen A."/>
            <person name="Lutzoni F."/>
            <person name="Magnuson J."/>
            <person name="Mondo S."/>
            <person name="Nolan M."/>
            <person name="Ohm R."/>
            <person name="Pangilinan J."/>
            <person name="Park H.-J."/>
            <person name="Ramirez L."/>
            <person name="Alfaro M."/>
            <person name="Sun H."/>
            <person name="Tritt A."/>
            <person name="Yoshinaga Y."/>
            <person name="Zwiers L.-H."/>
            <person name="Turgeon B."/>
            <person name="Goodwin S."/>
            <person name="Spatafora J."/>
            <person name="Crous P."/>
            <person name="Grigoriev I."/>
        </authorList>
    </citation>
    <scope>NUCLEOTIDE SEQUENCE</scope>
    <source>
        <strain evidence="9">CBS 260.36</strain>
    </source>
</reference>
<dbReference type="AlphaFoldDB" id="A0A9P4J7R2"/>
<evidence type="ECO:0000313" key="10">
    <source>
        <dbReference type="Proteomes" id="UP000799439"/>
    </source>
</evidence>
<feature type="transmembrane region" description="Helical" evidence="7">
    <location>
        <begin position="81"/>
        <end position="108"/>
    </location>
</feature>
<keyword evidence="2 7" id="KW-0812">Transmembrane</keyword>
<evidence type="ECO:0000256" key="5">
    <source>
        <dbReference type="ARBA" id="ARBA00038359"/>
    </source>
</evidence>
<dbReference type="EMBL" id="ML996084">
    <property type="protein sequence ID" value="KAF2153978.1"/>
    <property type="molecule type" value="Genomic_DNA"/>
</dbReference>
<evidence type="ECO:0000256" key="2">
    <source>
        <dbReference type="ARBA" id="ARBA00022692"/>
    </source>
</evidence>
<keyword evidence="10" id="KW-1185">Reference proteome</keyword>
<feature type="transmembrane region" description="Helical" evidence="7">
    <location>
        <begin position="200"/>
        <end position="221"/>
    </location>
</feature>
<dbReference type="GO" id="GO:0016020">
    <property type="term" value="C:membrane"/>
    <property type="evidence" value="ECO:0007669"/>
    <property type="project" value="UniProtKB-SubCell"/>
</dbReference>
<evidence type="ECO:0000256" key="7">
    <source>
        <dbReference type="SAM" id="Phobius"/>
    </source>
</evidence>
<comment type="subcellular location">
    <subcellularLocation>
        <location evidence="1">Membrane</location>
        <topology evidence="1">Multi-pass membrane protein</topology>
    </subcellularLocation>
</comment>
<evidence type="ECO:0000256" key="4">
    <source>
        <dbReference type="ARBA" id="ARBA00023136"/>
    </source>
</evidence>
<sequence>MNDRAASYLACCVIFCVFTCILVPLRCYARIRSSSRLAAEDYIMIAAQAPFMLVCVGSFYMVANGLGKHVEHAPTNKDLEQALFCFFIGALLYPLVMFLARISIGMLLFRIMPSKRYKGLVIATMTLNIAATGWLMGWTLGLCRPISHFWHRWSPGSCKDKDYGTVGYIHSSCSIVIDWILSILPAYILYKSRLNLKSKIAFSIVLGLGVLASIATVVRLTKIGATVRASVSDFEYTIVDVLTWSVAEMGLTIMAGCAATFRGLFKPKKRLEESDGTRGRPGRPRQPGDTEVEWDPGLTIGMIGTVDEESGWSTLASPKKVGMDMQIETIPEERTDSRAPLQPKSDHA</sequence>
<dbReference type="PANTHER" id="PTHR33048">
    <property type="entry name" value="PTH11-LIKE INTEGRAL MEMBRANE PROTEIN (AFU_ORTHOLOGUE AFUA_5G11245)"/>
    <property type="match status" value="1"/>
</dbReference>
<keyword evidence="4 7" id="KW-0472">Membrane</keyword>
<evidence type="ECO:0000256" key="3">
    <source>
        <dbReference type="ARBA" id="ARBA00022989"/>
    </source>
</evidence>
<feature type="transmembrane region" description="Helical" evidence="7">
    <location>
        <begin position="120"/>
        <end position="147"/>
    </location>
</feature>
<evidence type="ECO:0000313" key="9">
    <source>
        <dbReference type="EMBL" id="KAF2153978.1"/>
    </source>
</evidence>
<evidence type="ECO:0000256" key="1">
    <source>
        <dbReference type="ARBA" id="ARBA00004141"/>
    </source>
</evidence>
<evidence type="ECO:0000256" key="6">
    <source>
        <dbReference type="SAM" id="MobiDB-lite"/>
    </source>
</evidence>
<dbReference type="Proteomes" id="UP000799439">
    <property type="component" value="Unassembled WGS sequence"/>
</dbReference>
<feature type="transmembrane region" description="Helical" evidence="7">
    <location>
        <begin position="41"/>
        <end position="61"/>
    </location>
</feature>
<dbReference type="InterPro" id="IPR052337">
    <property type="entry name" value="SAT4-like"/>
</dbReference>
<dbReference type="PANTHER" id="PTHR33048:SF96">
    <property type="entry name" value="INTEGRAL MEMBRANE PROTEIN"/>
    <property type="match status" value="1"/>
</dbReference>
<organism evidence="9 10">
    <name type="scientific">Myriangium duriaei CBS 260.36</name>
    <dbReference type="NCBI Taxonomy" id="1168546"/>
    <lineage>
        <taxon>Eukaryota</taxon>
        <taxon>Fungi</taxon>
        <taxon>Dikarya</taxon>
        <taxon>Ascomycota</taxon>
        <taxon>Pezizomycotina</taxon>
        <taxon>Dothideomycetes</taxon>
        <taxon>Dothideomycetidae</taxon>
        <taxon>Myriangiales</taxon>
        <taxon>Myriangiaceae</taxon>
        <taxon>Myriangium</taxon>
    </lineage>
</organism>
<protein>
    <recommendedName>
        <fullName evidence="8">Rhodopsin domain-containing protein</fullName>
    </recommendedName>
</protein>
<feature type="region of interest" description="Disordered" evidence="6">
    <location>
        <begin position="326"/>
        <end position="348"/>
    </location>
</feature>
<feature type="transmembrane region" description="Helical" evidence="7">
    <location>
        <begin position="6"/>
        <end position="29"/>
    </location>
</feature>
<gene>
    <name evidence="9" type="ORF">K461DRAFT_119856</name>
</gene>
<evidence type="ECO:0000259" key="8">
    <source>
        <dbReference type="Pfam" id="PF20684"/>
    </source>
</evidence>
<feature type="transmembrane region" description="Helical" evidence="7">
    <location>
        <begin position="167"/>
        <end position="188"/>
    </location>
</feature>
<comment type="similarity">
    <text evidence="5">Belongs to the SAT4 family.</text>
</comment>
<dbReference type="OrthoDB" id="3936451at2759"/>
<dbReference type="Pfam" id="PF20684">
    <property type="entry name" value="Fung_rhodopsin"/>
    <property type="match status" value="1"/>
</dbReference>
<keyword evidence="3 7" id="KW-1133">Transmembrane helix</keyword>
<feature type="region of interest" description="Disordered" evidence="6">
    <location>
        <begin position="271"/>
        <end position="296"/>
    </location>
</feature>
<accession>A0A9P4J7R2</accession>
<comment type="caution">
    <text evidence="9">The sequence shown here is derived from an EMBL/GenBank/DDBJ whole genome shotgun (WGS) entry which is preliminary data.</text>
</comment>
<name>A0A9P4J7R2_9PEZI</name>
<dbReference type="InterPro" id="IPR049326">
    <property type="entry name" value="Rhodopsin_dom_fungi"/>
</dbReference>
<feature type="domain" description="Rhodopsin" evidence="8">
    <location>
        <begin position="25"/>
        <end position="266"/>
    </location>
</feature>
<proteinExistence type="inferred from homology"/>